<gene>
    <name evidence="1" type="ORF">BN948_01112</name>
</gene>
<dbReference type="Gene3D" id="3.40.50.10540">
    <property type="entry name" value="Crotonobetainyl-coa:carnitine coa-transferase, domain 1"/>
    <property type="match status" value="1"/>
</dbReference>
<evidence type="ECO:0000313" key="2">
    <source>
        <dbReference type="Proteomes" id="UP000028878"/>
    </source>
</evidence>
<dbReference type="GO" id="GO:0003824">
    <property type="term" value="F:catalytic activity"/>
    <property type="evidence" value="ECO:0007669"/>
    <property type="project" value="InterPro"/>
</dbReference>
<dbReference type="AlphaFoldDB" id="A0A1L1PD64"/>
<organism evidence="1 2">
    <name type="scientific">Hydrogenophaga intermedia</name>
    <dbReference type="NCBI Taxonomy" id="65786"/>
    <lineage>
        <taxon>Bacteria</taxon>
        <taxon>Pseudomonadati</taxon>
        <taxon>Pseudomonadota</taxon>
        <taxon>Betaproteobacteria</taxon>
        <taxon>Burkholderiales</taxon>
        <taxon>Comamonadaceae</taxon>
        <taxon>Hydrogenophaga</taxon>
    </lineage>
</organism>
<accession>A0A1L1PD64</accession>
<dbReference type="InterPro" id="IPR023606">
    <property type="entry name" value="CoA-Trfase_III_dom_1_sf"/>
</dbReference>
<dbReference type="InterPro" id="IPR003673">
    <property type="entry name" value="CoA-Trfase_fam_III"/>
</dbReference>
<sequence length="399" mass="42474">MGPLHGIKVVEMAGIGPGPFCAMLLSDMGAEVLRIDRADAVDAASERDPRFEAMNRGRRSIAVDLKHPEGAATVMRLVASADVLIEGFRPGVMERLGLGPDACLAVRPRLIYGRMTGWGQQGPLAQAAGHDINYIALTGALHAIGNGCGKPVPPLNLVGDFGGGALYLAFGIACALLEARQSGQGQVVDAAIVDGASSLLTFLHGAFARDAWTHERGCNLLDGGRPWYDSYETADGRHICIGAIESRFFGELLVRLGLDGEDLPEQNDPAGWTWLRSRLAAVFKGKTRDEWSALLEGTDACFAPVLDLHEAQRHPHNVARNTFVEVDGLAQPAPAPRFSRTPAQVAGPAPRAGQHTRTALEQWGFTASEVGRLLAMGSVVQAIEHQRVAPDSSTAFTSP</sequence>
<protein>
    <submittedName>
        <fullName evidence="1">L-carnitine dehydratase/bile acid-inducible protein F</fullName>
    </submittedName>
</protein>
<dbReference type="PANTHER" id="PTHR48228">
    <property type="entry name" value="SUCCINYL-COA--D-CITRAMALATE COA-TRANSFERASE"/>
    <property type="match status" value="1"/>
</dbReference>
<proteinExistence type="predicted"/>
<dbReference type="PANTHER" id="PTHR48228:SF5">
    <property type="entry name" value="ALPHA-METHYLACYL-COA RACEMASE"/>
    <property type="match status" value="1"/>
</dbReference>
<dbReference type="InterPro" id="IPR050509">
    <property type="entry name" value="CoA-transferase_III"/>
</dbReference>
<dbReference type="EMBL" id="CCAE010000005">
    <property type="protein sequence ID" value="CDN86704.1"/>
    <property type="molecule type" value="Genomic_DNA"/>
</dbReference>
<dbReference type="Gene3D" id="3.30.1540.10">
    <property type="entry name" value="formyl-coa transferase, domain 3"/>
    <property type="match status" value="1"/>
</dbReference>
<reference evidence="2" key="1">
    <citation type="submission" date="2014-11" db="EMBL/GenBank/DDBJ databases">
        <title>Draft genome sequence of Hydrogenophaga intermedia S1.</title>
        <authorList>
            <person name="Gan H.M."/>
            <person name="Chew T.H."/>
            <person name="Stolz A."/>
        </authorList>
    </citation>
    <scope>NUCLEOTIDE SEQUENCE [LARGE SCALE GENOMIC DNA]</scope>
    <source>
        <strain evidence="2">S1</strain>
    </source>
</reference>
<name>A0A1L1PD64_HYDIT</name>
<keyword evidence="2" id="KW-1185">Reference proteome</keyword>
<dbReference type="RefSeq" id="WP_009519202.1">
    <property type="nucleotide sequence ID" value="NZ_CCAE010000005.1"/>
</dbReference>
<dbReference type="Pfam" id="PF02515">
    <property type="entry name" value="CoA_transf_3"/>
    <property type="match status" value="1"/>
</dbReference>
<dbReference type="SUPFAM" id="SSF89796">
    <property type="entry name" value="CoA-transferase family III (CaiB/BaiF)"/>
    <property type="match status" value="1"/>
</dbReference>
<dbReference type="Gene3D" id="3.30.60.110">
    <property type="match status" value="1"/>
</dbReference>
<dbReference type="Proteomes" id="UP000028878">
    <property type="component" value="Unassembled WGS sequence"/>
</dbReference>
<dbReference type="InterPro" id="IPR044855">
    <property type="entry name" value="CoA-Trfase_III_dom3_sf"/>
</dbReference>
<evidence type="ECO:0000313" key="1">
    <source>
        <dbReference type="EMBL" id="CDN86704.1"/>
    </source>
</evidence>